<name>A0ABU4S216_9GAMM</name>
<reference evidence="6 7" key="1">
    <citation type="submission" date="2023-11" db="EMBL/GenBank/DDBJ databases">
        <title>Gilvimarinus fulvus sp. nov., isolated from the surface of Kelp.</title>
        <authorList>
            <person name="Sun Y.Y."/>
            <person name="Gong Y."/>
            <person name="Du Z.J."/>
        </authorList>
    </citation>
    <scope>NUCLEOTIDE SEQUENCE [LARGE SCALE GENOMIC DNA]</scope>
    <source>
        <strain evidence="6 7">SDUM040013</strain>
    </source>
</reference>
<proteinExistence type="inferred from homology"/>
<comment type="similarity">
    <text evidence="1">Belongs to the LysR transcriptional regulatory family.</text>
</comment>
<feature type="domain" description="HTH lysR-type" evidence="5">
    <location>
        <begin position="20"/>
        <end position="68"/>
    </location>
</feature>
<dbReference type="EMBL" id="JAXAFO010000024">
    <property type="protein sequence ID" value="MDX6850421.1"/>
    <property type="molecule type" value="Genomic_DNA"/>
</dbReference>
<evidence type="ECO:0000256" key="1">
    <source>
        <dbReference type="ARBA" id="ARBA00009437"/>
    </source>
</evidence>
<evidence type="ECO:0000256" key="4">
    <source>
        <dbReference type="ARBA" id="ARBA00023163"/>
    </source>
</evidence>
<gene>
    <name evidence="6" type="ORF">SCD92_13695</name>
</gene>
<dbReference type="SUPFAM" id="SSF53850">
    <property type="entry name" value="Periplasmic binding protein-like II"/>
    <property type="match status" value="1"/>
</dbReference>
<dbReference type="InterPro" id="IPR036388">
    <property type="entry name" value="WH-like_DNA-bd_sf"/>
</dbReference>
<protein>
    <submittedName>
        <fullName evidence="6">LysR family transcriptional regulator</fullName>
    </submittedName>
</protein>
<keyword evidence="4" id="KW-0804">Transcription</keyword>
<dbReference type="Gene3D" id="3.40.190.290">
    <property type="match status" value="1"/>
</dbReference>
<keyword evidence="3" id="KW-0238">DNA-binding</keyword>
<evidence type="ECO:0000256" key="2">
    <source>
        <dbReference type="ARBA" id="ARBA00023015"/>
    </source>
</evidence>
<dbReference type="InterPro" id="IPR005119">
    <property type="entry name" value="LysR_subst-bd"/>
</dbReference>
<dbReference type="InterPro" id="IPR058163">
    <property type="entry name" value="LysR-type_TF_proteobact-type"/>
</dbReference>
<dbReference type="SUPFAM" id="SSF46785">
    <property type="entry name" value="Winged helix' DNA-binding domain"/>
    <property type="match status" value="1"/>
</dbReference>
<dbReference type="PANTHER" id="PTHR30537:SF5">
    <property type="entry name" value="HTH-TYPE TRANSCRIPTIONAL ACTIVATOR TTDR-RELATED"/>
    <property type="match status" value="1"/>
</dbReference>
<comment type="caution">
    <text evidence="6">The sequence shown here is derived from an EMBL/GenBank/DDBJ whole genome shotgun (WGS) entry which is preliminary data.</text>
</comment>
<keyword evidence="7" id="KW-1185">Reference proteome</keyword>
<dbReference type="Pfam" id="PF03466">
    <property type="entry name" value="LysR_substrate"/>
    <property type="match status" value="1"/>
</dbReference>
<organism evidence="6 7">
    <name type="scientific">Gilvimarinus gilvus</name>
    <dbReference type="NCBI Taxonomy" id="3058038"/>
    <lineage>
        <taxon>Bacteria</taxon>
        <taxon>Pseudomonadati</taxon>
        <taxon>Pseudomonadota</taxon>
        <taxon>Gammaproteobacteria</taxon>
        <taxon>Cellvibrionales</taxon>
        <taxon>Cellvibrionaceae</taxon>
        <taxon>Gilvimarinus</taxon>
    </lineage>
</organism>
<dbReference type="InterPro" id="IPR036390">
    <property type="entry name" value="WH_DNA-bd_sf"/>
</dbReference>
<dbReference type="RefSeq" id="WP_302720975.1">
    <property type="nucleotide sequence ID" value="NZ_JAULRU010000220.1"/>
</dbReference>
<dbReference type="PANTHER" id="PTHR30537">
    <property type="entry name" value="HTH-TYPE TRANSCRIPTIONAL REGULATOR"/>
    <property type="match status" value="1"/>
</dbReference>
<evidence type="ECO:0000313" key="6">
    <source>
        <dbReference type="EMBL" id="MDX6850421.1"/>
    </source>
</evidence>
<dbReference type="PROSITE" id="PS50931">
    <property type="entry name" value="HTH_LYSR"/>
    <property type="match status" value="1"/>
</dbReference>
<evidence type="ECO:0000259" key="5">
    <source>
        <dbReference type="PROSITE" id="PS50931"/>
    </source>
</evidence>
<dbReference type="Gene3D" id="1.10.10.10">
    <property type="entry name" value="Winged helix-like DNA-binding domain superfamily/Winged helix DNA-binding domain"/>
    <property type="match status" value="1"/>
</dbReference>
<evidence type="ECO:0000313" key="7">
    <source>
        <dbReference type="Proteomes" id="UP001273505"/>
    </source>
</evidence>
<dbReference type="InterPro" id="IPR000847">
    <property type="entry name" value="LysR_HTH_N"/>
</dbReference>
<dbReference type="Proteomes" id="UP001273505">
    <property type="component" value="Unassembled WGS sequence"/>
</dbReference>
<sequence>MDHPTNEHKGHHLDDTLIAIEVLRRGSFAAAAKRLNMPTSTVSRRITNLEAALGVRLLDRTSRKVRHTEQGKLLLSLCENAIDEISANLNTVVRSKHTLSGPIRITAPVLLGNELFSGWFSEFMREYPDVTLDVLLSNRNEDLLTKDIDLAIRLGPLPDSGFIGQRLFTTHSVLCASPHLWDAQRQVTLTQLQELPFLLMNSQRDGIMFETERSGVSNFRPSKIALVSNDLALIREATLAGSGVACLPKEVIASALQQGTLINIAPYAKINTPRHIYAFYPSRRYMPEKVQRFLEFISKKCEQYS</sequence>
<evidence type="ECO:0000256" key="3">
    <source>
        <dbReference type="ARBA" id="ARBA00023125"/>
    </source>
</evidence>
<dbReference type="CDD" id="cd08422">
    <property type="entry name" value="PBP2_CrgA_like"/>
    <property type="match status" value="1"/>
</dbReference>
<dbReference type="Pfam" id="PF00126">
    <property type="entry name" value="HTH_1"/>
    <property type="match status" value="1"/>
</dbReference>
<accession>A0ABU4S216</accession>
<keyword evidence="2" id="KW-0805">Transcription regulation</keyword>